<dbReference type="InterPro" id="IPR011040">
    <property type="entry name" value="Sialidase"/>
</dbReference>
<dbReference type="InterPro" id="IPR021287">
    <property type="entry name" value="Trans-sialidase_CS"/>
</dbReference>
<sequence>MLSRVAAVMAPRTHNRRRVTGSSGRRREGGESEPQRPNMSRHLFYSAVLLLVVMVCCGSGAAQVVVEEPSSGPQFEWRGINENEGETVDSLGAPSLLKVGSDVFAVAEAQCKNGGVGFTGVASQLLTKETADTPEEVLKESKDGTQVLEKGASEDQKKKVDVSRPTTVLKGNDIYMLVGAYNKVAVPGEDAKPDAAQLGLLLLKGSVSSVDTSSKKIDWKVTESSLQGLFGAQLDSWTRLIGSGGSGVKMHDETLVFPVEGTKKAAEGTLVNVKTVSLIIQSKDTTNWTLSKGMSDGGCSDPSVVEWEEGKLMMMTACGDGPRRVYEIGDKGESWTEALGTLSRVWGNKKGVSGVRSGFITATIDGVDDKKVMLVTLPVYAEEGNEKGKLHLWLTDNTHIVDIGQVSGEGEDAAASSLLYNSGKNSGDNDEKLIALYEKKKGSEQPSPGMVSVLLTEKLQRVKDVLTTWKEVDGRVSQLCTSLIAEKDPSTDDVCNAVKITAGLVGFLSGNFSGDTWRDEYLGVNAAVNNNKEGAAAATVAGTDKGVKFTGRGAGAEWPVGKQGENQLYHFANYNFTLVATVSIDKMPEGDTPIPLVGVKMNGDGNNVLLELSYDSGKKWHVLCGDKTTTKLSSTWEAGTPQHVVVLLKNGTQGSVYVDGQRVGNGECALGNGESNEISHFYIGGDGENAANKEGVSVTVTNVLLYNRPWDEAEMAAFSPNKAPTPSAVNEASIEGGAIETAPGGGRPEEPRESMESSGVNGVSAPTVSSAKTSSGEEGPATQLASEKSSDGRKNVDGGSFSDGEPTVETREGGTDRQKGIHAQNGDVKAAALNSSLGNVSQGNNTDAGTVRGSGLLPLLFLLGLWGFASL</sequence>
<evidence type="ECO:0000256" key="2">
    <source>
        <dbReference type="SAM" id="Phobius"/>
    </source>
</evidence>
<dbReference type="RefSeq" id="XP_820145.1">
    <property type="nucleotide sequence ID" value="XM_815052.1"/>
</dbReference>
<dbReference type="SUPFAM" id="SSF49899">
    <property type="entry name" value="Concanavalin A-like lectins/glucanases"/>
    <property type="match status" value="1"/>
</dbReference>
<dbReference type="GO" id="GO:0016740">
    <property type="term" value="F:transferase activity"/>
    <property type="evidence" value="ECO:0007669"/>
    <property type="project" value="InterPro"/>
</dbReference>
<dbReference type="PROSITE" id="PS00599">
    <property type="entry name" value="AA_TRANSFER_CLASS_2"/>
    <property type="match status" value="1"/>
</dbReference>
<feature type="compositionally biased region" description="Polar residues" evidence="1">
    <location>
        <begin position="760"/>
        <end position="776"/>
    </location>
</feature>
<dbReference type="Pfam" id="PF13859">
    <property type="entry name" value="BNR_3"/>
    <property type="match status" value="1"/>
</dbReference>
<dbReference type="InterPro" id="IPR001917">
    <property type="entry name" value="Aminotrans_II_pyridoxalP_BS"/>
</dbReference>
<dbReference type="Pfam" id="PF22925">
    <property type="entry name" value="TS_C"/>
    <property type="match status" value="1"/>
</dbReference>
<feature type="compositionally biased region" description="Basic and acidic residues" evidence="1">
    <location>
        <begin position="25"/>
        <end position="34"/>
    </location>
</feature>
<dbReference type="InParanoid" id="Q4E0J0"/>
<dbReference type="Gene3D" id="2.120.10.10">
    <property type="match status" value="1"/>
</dbReference>
<feature type="domain" description="Trans-sialidase C-terminal" evidence="4">
    <location>
        <begin position="500"/>
        <end position="712"/>
    </location>
</feature>
<reference evidence="5 6" key="1">
    <citation type="journal article" date="2005" name="Science">
        <title>The genome sequence of Trypanosoma cruzi, etiologic agent of Chagas disease.</title>
        <authorList>
            <person name="El-Sayed N.M."/>
            <person name="Myler P.J."/>
            <person name="Bartholomeu D.C."/>
            <person name="Nilsson D."/>
            <person name="Aggarwal G."/>
            <person name="Tran A.N."/>
            <person name="Ghedin E."/>
            <person name="Worthey E.A."/>
            <person name="Delcher A.L."/>
            <person name="Blandin G."/>
            <person name="Westenberger S.J."/>
            <person name="Caler E."/>
            <person name="Cerqueira G.C."/>
            <person name="Branche C."/>
            <person name="Haas B."/>
            <person name="Anupama A."/>
            <person name="Arner E."/>
            <person name="Aslund L."/>
            <person name="Attipoe P."/>
            <person name="Bontempi E."/>
            <person name="Bringaud F."/>
            <person name="Burton P."/>
            <person name="Cadag E."/>
            <person name="Campbell D.A."/>
            <person name="Carrington M."/>
            <person name="Crabtree J."/>
            <person name="Darban H."/>
            <person name="da Silveira J.F."/>
            <person name="de Jong P."/>
            <person name="Edwards K."/>
            <person name="Englund P.T."/>
            <person name="Fazelina G."/>
            <person name="Feldblyum T."/>
            <person name="Ferella M."/>
            <person name="Frasch A.C."/>
            <person name="Gull K."/>
            <person name="Horn D."/>
            <person name="Hou L."/>
            <person name="Huang Y."/>
            <person name="Kindlund E."/>
            <person name="Klingbeil M."/>
            <person name="Kluge S."/>
            <person name="Koo H."/>
            <person name="Lacerda D."/>
            <person name="Levin M.J."/>
            <person name="Lorenzi H."/>
            <person name="Louie T."/>
            <person name="Machado C.R."/>
            <person name="McCulloch R."/>
            <person name="McKenna A."/>
            <person name="Mizuno Y."/>
            <person name="Mottram J.C."/>
            <person name="Nelson S."/>
            <person name="Ochaya S."/>
            <person name="Osoegawa K."/>
            <person name="Pai G."/>
            <person name="Parsons M."/>
            <person name="Pentony M."/>
            <person name="Pettersson U."/>
            <person name="Pop M."/>
            <person name="Ramirez J.L."/>
            <person name="Rinta J."/>
            <person name="Robertson L."/>
            <person name="Salzberg S.L."/>
            <person name="Sanchez D.O."/>
            <person name="Seyler A."/>
            <person name="Sharma R."/>
            <person name="Shetty J."/>
            <person name="Simpson A.J."/>
            <person name="Sisk E."/>
            <person name="Tammi M.T."/>
            <person name="Tarleton R."/>
            <person name="Teixeira S."/>
            <person name="Van Aken S."/>
            <person name="Vogt C."/>
            <person name="Ward P.N."/>
            <person name="Wickstead B."/>
            <person name="Wortman J."/>
            <person name="White O."/>
            <person name="Fraser C.M."/>
            <person name="Stuart K.D."/>
            <person name="Andersson B."/>
        </authorList>
    </citation>
    <scope>NUCLEOTIDE SEQUENCE [LARGE SCALE GENOMIC DNA]</scope>
    <source>
        <strain evidence="5 6">CL Brener</strain>
    </source>
</reference>
<evidence type="ECO:0000313" key="6">
    <source>
        <dbReference type="Proteomes" id="UP000002296"/>
    </source>
</evidence>
<dbReference type="GO" id="GO:0004308">
    <property type="term" value="F:exo-alpha-sialidase activity"/>
    <property type="evidence" value="ECO:0007669"/>
    <property type="project" value="InterPro"/>
</dbReference>
<dbReference type="PRINTS" id="PR01803">
    <property type="entry name" value="TCSIALIDASE"/>
</dbReference>
<feature type="region of interest" description="Disordered" evidence="1">
    <location>
        <begin position="11"/>
        <end position="38"/>
    </location>
</feature>
<protein>
    <submittedName>
        <fullName evidence="5">Trans-sialidase, putative</fullName>
    </submittedName>
</protein>
<name>Q4E0J0_TRYCC</name>
<proteinExistence type="predicted"/>
<comment type="caution">
    <text evidence="5">The sequence shown here is derived from an EMBL/GenBank/DDBJ whole genome shotgun (WGS) entry which is preliminary data.</text>
</comment>
<dbReference type="GeneID" id="3552744"/>
<dbReference type="KEGG" id="tcr:509897.200"/>
<dbReference type="SMR" id="Q4E0J0"/>
<feature type="domain" description="Sialidase" evidence="3">
    <location>
        <begin position="93"/>
        <end position="438"/>
    </location>
</feature>
<dbReference type="Proteomes" id="UP000002296">
    <property type="component" value="Unassembled WGS sequence"/>
</dbReference>
<dbReference type="SUPFAM" id="SSF50939">
    <property type="entry name" value="Sialidases"/>
    <property type="match status" value="1"/>
</dbReference>
<accession>Q4E0J0</accession>
<feature type="region of interest" description="Disordered" evidence="1">
    <location>
        <begin position="738"/>
        <end position="824"/>
    </location>
</feature>
<keyword evidence="2" id="KW-0472">Membrane</keyword>
<dbReference type="AlphaFoldDB" id="Q4E0J0"/>
<dbReference type="InterPro" id="IPR055239">
    <property type="entry name" value="TS_C"/>
</dbReference>
<feature type="transmembrane region" description="Helical" evidence="2">
    <location>
        <begin position="43"/>
        <end position="66"/>
    </location>
</feature>
<keyword evidence="2" id="KW-0812">Transmembrane</keyword>
<evidence type="ECO:0000313" key="5">
    <source>
        <dbReference type="EMBL" id="EAN98294.1"/>
    </source>
</evidence>
<organism evidence="5 6">
    <name type="scientific">Trypanosoma cruzi (strain CL Brener)</name>
    <dbReference type="NCBI Taxonomy" id="353153"/>
    <lineage>
        <taxon>Eukaryota</taxon>
        <taxon>Discoba</taxon>
        <taxon>Euglenozoa</taxon>
        <taxon>Kinetoplastea</taxon>
        <taxon>Metakinetoplastina</taxon>
        <taxon>Trypanosomatida</taxon>
        <taxon>Trypanosomatidae</taxon>
        <taxon>Trypanosoma</taxon>
        <taxon>Schizotrypanum</taxon>
    </lineage>
</organism>
<dbReference type="EMBL" id="AAHK01000061">
    <property type="protein sequence ID" value="EAN98294.1"/>
    <property type="molecule type" value="Genomic_DNA"/>
</dbReference>
<feature type="region of interest" description="Disordered" evidence="1">
    <location>
        <begin position="140"/>
        <end position="159"/>
    </location>
</feature>
<evidence type="ECO:0000259" key="4">
    <source>
        <dbReference type="Pfam" id="PF22925"/>
    </source>
</evidence>
<evidence type="ECO:0000256" key="1">
    <source>
        <dbReference type="SAM" id="MobiDB-lite"/>
    </source>
</evidence>
<dbReference type="Gene3D" id="2.60.120.200">
    <property type="match status" value="1"/>
</dbReference>
<dbReference type="Pfam" id="PF11052">
    <property type="entry name" value="Tr-sialidase_C"/>
    <property type="match status" value="1"/>
</dbReference>
<dbReference type="CDD" id="cd15482">
    <property type="entry name" value="Sialidase_non-viral"/>
    <property type="match status" value="1"/>
</dbReference>
<keyword evidence="2" id="KW-1133">Transmembrane helix</keyword>
<feature type="compositionally biased region" description="Basic and acidic residues" evidence="1">
    <location>
        <begin position="808"/>
        <end position="819"/>
    </location>
</feature>
<gene>
    <name evidence="5" type="ORF">Tc00.1047053509897.200</name>
</gene>
<dbReference type="InterPro" id="IPR008377">
    <property type="entry name" value="Sialidase_trypan"/>
</dbReference>
<dbReference type="PaxDb" id="353153-Q4E0J0"/>
<keyword evidence="6" id="KW-1185">Reference proteome</keyword>
<dbReference type="eggNOG" id="ENOG502SNPZ">
    <property type="taxonomic scope" value="Eukaryota"/>
</dbReference>
<dbReference type="InterPro" id="IPR013320">
    <property type="entry name" value="ConA-like_dom_sf"/>
</dbReference>
<evidence type="ECO:0000259" key="3">
    <source>
        <dbReference type="Pfam" id="PF13859"/>
    </source>
</evidence>
<dbReference type="InterPro" id="IPR036278">
    <property type="entry name" value="Sialidase_sf"/>
</dbReference>